<dbReference type="InterPro" id="IPR012255">
    <property type="entry name" value="ETF_b"/>
</dbReference>
<dbReference type="PIRSF" id="PIRSF000090">
    <property type="entry name" value="Beta-ETF"/>
    <property type="match status" value="1"/>
</dbReference>
<dbReference type="InterPro" id="IPR033948">
    <property type="entry name" value="ETF_beta_N"/>
</dbReference>
<dbReference type="PANTHER" id="PTHR21294">
    <property type="entry name" value="ELECTRON TRANSFER FLAVOPROTEIN BETA-SUBUNIT"/>
    <property type="match status" value="1"/>
</dbReference>
<evidence type="ECO:0000313" key="9">
    <source>
        <dbReference type="EMBL" id="ALA67115.1"/>
    </source>
</evidence>
<dbReference type="Pfam" id="PF01012">
    <property type="entry name" value="ETF"/>
    <property type="match status" value="1"/>
</dbReference>
<evidence type="ECO:0000256" key="4">
    <source>
        <dbReference type="ARBA" id="ARBA00016797"/>
    </source>
</evidence>
<evidence type="ECO:0000256" key="7">
    <source>
        <dbReference type="ARBA" id="ARBA00025649"/>
    </source>
</evidence>
<dbReference type="AlphaFoldDB" id="A0A0K2GZ99"/>
<reference evidence="9 10" key="1">
    <citation type="submission" date="2013-10" db="EMBL/GenBank/DDBJ databases">
        <title>Complete genome sequence of Corynebacterium lactis DSM 45799(T), isolated from raw cow milk.</title>
        <authorList>
            <person name="Ruckert C."/>
            <person name="Albersmeier A."/>
            <person name="Lipski A."/>
            <person name="Kalinowski J."/>
        </authorList>
    </citation>
    <scope>NUCLEOTIDE SEQUENCE [LARGE SCALE GENOMIC DNA]</scope>
    <source>
        <strain evidence="9 10">RW2-5</strain>
    </source>
</reference>
<evidence type="ECO:0000256" key="2">
    <source>
        <dbReference type="ARBA" id="ARBA00007557"/>
    </source>
</evidence>
<dbReference type="GO" id="GO:0009055">
    <property type="term" value="F:electron transfer activity"/>
    <property type="evidence" value="ECO:0007669"/>
    <property type="project" value="InterPro"/>
</dbReference>
<dbReference type="STRING" id="1408189.CLAC_04670"/>
<protein>
    <recommendedName>
        <fullName evidence="4">Electron transfer flavoprotein subunit beta</fullName>
    </recommendedName>
</protein>
<dbReference type="CDD" id="cd01714">
    <property type="entry name" value="ETF_beta"/>
    <property type="match status" value="1"/>
</dbReference>
<name>A0A0K2GZ99_9CORY</name>
<sequence>MPNIVVLVKQVPDTWSERKLTDDNYVLDRESADAVLDEINENAVEAALQLKEEHGGNVTVATVGPDRAVEALRKALSMGADDAVILSDEAIAGSDAVQTAWALSNVIDTLGDVDLIITGNASTDGGTGSVPSVLGVYRGLPVLTHLRSVAIEGDSITGEREVEDGVYQLKASLPAVVSVTEKANSPRFASFKGIMAAKKKPVTELTLADVAAEAEQLGNENAATAVTGVTPKPEKTAGERINDEGDGGVKLAEYLKANKFI</sequence>
<comment type="subunit">
    <text evidence="3">Heterodimer of an alpha and a beta subunit.</text>
</comment>
<dbReference type="InterPro" id="IPR014730">
    <property type="entry name" value="ETF_a/b_N"/>
</dbReference>
<organism evidence="9 10">
    <name type="scientific">Corynebacterium lactis RW2-5</name>
    <dbReference type="NCBI Taxonomy" id="1408189"/>
    <lineage>
        <taxon>Bacteria</taxon>
        <taxon>Bacillati</taxon>
        <taxon>Actinomycetota</taxon>
        <taxon>Actinomycetes</taxon>
        <taxon>Mycobacteriales</taxon>
        <taxon>Corynebacteriaceae</taxon>
        <taxon>Corynebacterium</taxon>
    </lineage>
</organism>
<gene>
    <name evidence="9" type="ORF">CLAC_04670</name>
</gene>
<dbReference type="InterPro" id="IPR014729">
    <property type="entry name" value="Rossmann-like_a/b/a_fold"/>
</dbReference>
<dbReference type="Proteomes" id="UP000058446">
    <property type="component" value="Chromosome"/>
</dbReference>
<dbReference type="RefSeq" id="WP_053411894.1">
    <property type="nucleotide sequence ID" value="NZ_CP006841.1"/>
</dbReference>
<dbReference type="PANTHER" id="PTHR21294:SF8">
    <property type="entry name" value="ELECTRON TRANSFER FLAVOPROTEIN SUBUNIT BETA"/>
    <property type="match status" value="1"/>
</dbReference>
<keyword evidence="6" id="KW-0249">Electron transport</keyword>
<dbReference type="EMBL" id="CP006841">
    <property type="protein sequence ID" value="ALA67115.1"/>
    <property type="molecule type" value="Genomic_DNA"/>
</dbReference>
<evidence type="ECO:0000256" key="5">
    <source>
        <dbReference type="ARBA" id="ARBA00022448"/>
    </source>
</evidence>
<keyword evidence="10" id="KW-1185">Reference proteome</keyword>
<keyword evidence="5" id="KW-0813">Transport</keyword>
<feature type="domain" description="Electron transfer flavoprotein alpha/beta-subunit N-terminal" evidence="8">
    <location>
        <begin position="24"/>
        <end position="214"/>
    </location>
</feature>
<comment type="function">
    <text evidence="7">The electron transfer flavoprotein serves as a specific electron acceptor for other dehydrogenases. It transfers the electrons to the main respiratory chain via ETF-ubiquinone oxidoreductase (ETF dehydrogenase).</text>
</comment>
<evidence type="ECO:0000313" key="10">
    <source>
        <dbReference type="Proteomes" id="UP000058446"/>
    </source>
</evidence>
<dbReference type="OrthoDB" id="9804960at2"/>
<evidence type="ECO:0000259" key="8">
    <source>
        <dbReference type="SMART" id="SM00893"/>
    </source>
</evidence>
<dbReference type="SMART" id="SM00893">
    <property type="entry name" value="ETF"/>
    <property type="match status" value="1"/>
</dbReference>
<evidence type="ECO:0000256" key="1">
    <source>
        <dbReference type="ARBA" id="ARBA00001974"/>
    </source>
</evidence>
<dbReference type="PATRIC" id="fig|1408189.4.peg.934"/>
<comment type="similarity">
    <text evidence="2">Belongs to the ETF beta-subunit/FixA family.</text>
</comment>
<dbReference type="Gene3D" id="3.40.50.620">
    <property type="entry name" value="HUPs"/>
    <property type="match status" value="1"/>
</dbReference>
<comment type="cofactor">
    <cofactor evidence="1">
        <name>FAD</name>
        <dbReference type="ChEBI" id="CHEBI:57692"/>
    </cofactor>
</comment>
<accession>A0A0K2GZ99</accession>
<dbReference type="SUPFAM" id="SSF52402">
    <property type="entry name" value="Adenine nucleotide alpha hydrolases-like"/>
    <property type="match status" value="1"/>
</dbReference>
<proteinExistence type="inferred from homology"/>
<evidence type="ECO:0000256" key="3">
    <source>
        <dbReference type="ARBA" id="ARBA00011355"/>
    </source>
</evidence>
<dbReference type="KEGG" id="clw:CLAC_04670"/>
<evidence type="ECO:0000256" key="6">
    <source>
        <dbReference type="ARBA" id="ARBA00022982"/>
    </source>
</evidence>
<dbReference type="GO" id="GO:0005829">
    <property type="term" value="C:cytosol"/>
    <property type="evidence" value="ECO:0007669"/>
    <property type="project" value="TreeGrafter"/>
</dbReference>